<evidence type="ECO:0000256" key="1">
    <source>
        <dbReference type="ARBA" id="ARBA00004184"/>
    </source>
</evidence>
<keyword evidence="6" id="KW-1185">Reference proteome</keyword>
<dbReference type="GO" id="GO:0097320">
    <property type="term" value="P:plasma membrane tubulation"/>
    <property type="evidence" value="ECO:0007669"/>
    <property type="project" value="TreeGrafter"/>
</dbReference>
<protein>
    <submittedName>
        <fullName evidence="5">Protein kinase C and casein kinase substrate in neurons</fullName>
    </submittedName>
</protein>
<accession>A0A9X0D1Z1</accession>
<dbReference type="Pfam" id="PF00611">
    <property type="entry name" value="FCH"/>
    <property type="match status" value="1"/>
</dbReference>
<evidence type="ECO:0000259" key="4">
    <source>
        <dbReference type="PROSITE" id="PS51741"/>
    </source>
</evidence>
<dbReference type="InterPro" id="IPR001060">
    <property type="entry name" value="FCH_dom"/>
</dbReference>
<name>A0A9X0D1Z1_9CNID</name>
<dbReference type="GO" id="GO:0030100">
    <property type="term" value="P:regulation of endocytosis"/>
    <property type="evidence" value="ECO:0007669"/>
    <property type="project" value="TreeGrafter"/>
</dbReference>
<dbReference type="EMBL" id="MU825892">
    <property type="protein sequence ID" value="KAJ7383925.1"/>
    <property type="molecule type" value="Genomic_DNA"/>
</dbReference>
<reference evidence="5" key="1">
    <citation type="submission" date="2023-01" db="EMBL/GenBank/DDBJ databases">
        <title>Genome assembly of the deep-sea coral Lophelia pertusa.</title>
        <authorList>
            <person name="Herrera S."/>
            <person name="Cordes E."/>
        </authorList>
    </citation>
    <scope>NUCLEOTIDE SEQUENCE</scope>
    <source>
        <strain evidence="5">USNM1676648</strain>
        <tissue evidence="5">Polyp</tissue>
    </source>
</reference>
<dbReference type="GO" id="GO:0016301">
    <property type="term" value="F:kinase activity"/>
    <property type="evidence" value="ECO:0007669"/>
    <property type="project" value="UniProtKB-KW"/>
</dbReference>
<evidence type="ECO:0000256" key="2">
    <source>
        <dbReference type="PROSITE-ProRule" id="PRU01077"/>
    </source>
</evidence>
<dbReference type="AlphaFoldDB" id="A0A9X0D1Z1"/>
<comment type="subcellular location">
    <subcellularLocation>
        <location evidence="1">Endomembrane system</location>
        <topology evidence="1">Peripheral membrane protein</topology>
    </subcellularLocation>
</comment>
<keyword evidence="2" id="KW-0175">Coiled coil</keyword>
<gene>
    <name evidence="5" type="primary">PACSIN3_2</name>
    <name evidence="5" type="ORF">OS493_024610</name>
</gene>
<dbReference type="FunFam" id="1.20.1270.60:FF:000009">
    <property type="entry name" value="Protein kinase C and casein kinase substrate in neurons 2"/>
    <property type="match status" value="1"/>
</dbReference>
<dbReference type="Proteomes" id="UP001163046">
    <property type="component" value="Unassembled WGS sequence"/>
</dbReference>
<evidence type="ECO:0000313" key="6">
    <source>
        <dbReference type="Proteomes" id="UP001163046"/>
    </source>
</evidence>
<feature type="domain" description="F-BAR" evidence="4">
    <location>
        <begin position="59"/>
        <end position="331"/>
    </location>
</feature>
<organism evidence="5 6">
    <name type="scientific">Desmophyllum pertusum</name>
    <dbReference type="NCBI Taxonomy" id="174260"/>
    <lineage>
        <taxon>Eukaryota</taxon>
        <taxon>Metazoa</taxon>
        <taxon>Cnidaria</taxon>
        <taxon>Anthozoa</taxon>
        <taxon>Hexacorallia</taxon>
        <taxon>Scleractinia</taxon>
        <taxon>Caryophylliina</taxon>
        <taxon>Caryophylliidae</taxon>
        <taxon>Desmophyllum</taxon>
    </lineage>
</organism>
<dbReference type="SUPFAM" id="SSF103657">
    <property type="entry name" value="BAR/IMD domain-like"/>
    <property type="match status" value="1"/>
</dbReference>
<feature type="region of interest" description="Disordered" evidence="3">
    <location>
        <begin position="1"/>
        <end position="22"/>
    </location>
</feature>
<feature type="compositionally biased region" description="Polar residues" evidence="3">
    <location>
        <begin position="385"/>
        <end position="394"/>
    </location>
</feature>
<dbReference type="GO" id="GO:0005886">
    <property type="term" value="C:plasma membrane"/>
    <property type="evidence" value="ECO:0007669"/>
    <property type="project" value="TreeGrafter"/>
</dbReference>
<dbReference type="GO" id="GO:0005543">
    <property type="term" value="F:phospholipid binding"/>
    <property type="evidence" value="ECO:0007669"/>
    <property type="project" value="TreeGrafter"/>
</dbReference>
<proteinExistence type="predicted"/>
<comment type="caution">
    <text evidence="5">The sequence shown here is derived from an EMBL/GenBank/DDBJ whole genome shotgun (WGS) entry which is preliminary data.</text>
</comment>
<dbReference type="Gene3D" id="1.20.1270.60">
    <property type="entry name" value="Arfaptin homology (AH) domain/BAR domain"/>
    <property type="match status" value="1"/>
</dbReference>
<dbReference type="SMART" id="SM00055">
    <property type="entry name" value="FCH"/>
    <property type="match status" value="1"/>
</dbReference>
<dbReference type="PANTHER" id="PTHR23065">
    <property type="entry name" value="PROLINE-SERINE-THREONINE PHOSPHATASE INTERACTING PROTEIN 1"/>
    <property type="match status" value="1"/>
</dbReference>
<evidence type="ECO:0000313" key="5">
    <source>
        <dbReference type="EMBL" id="KAJ7383925.1"/>
    </source>
</evidence>
<dbReference type="GO" id="GO:0007010">
    <property type="term" value="P:cytoskeleton organization"/>
    <property type="evidence" value="ECO:0007669"/>
    <property type="project" value="TreeGrafter"/>
</dbReference>
<feature type="region of interest" description="Disordered" evidence="3">
    <location>
        <begin position="369"/>
        <end position="394"/>
    </location>
</feature>
<sequence>MEAEDEGGTQPGAVTHEEPPNEIALYPNIQDIEDRNADNQLKVDNSDENSVRRGSSPAPPVTGFNFWDVNSYKRTVKRIDDGAKLCDDLLKLLAERAEIEGLYAAKLQGWSKKWNDLINKGSEYGSVKNAWLNITTEADQLAEIHSELQNKVVNQVHGNVQKWKSANYHKSLLSWKETKTAEEGFSKAQKPWAKKQDEVSKCKRAYYQACKVRDQTEKLYKESCVKGSTVNEEQVKKLKDKSDKAANDVQITRDKYQESLRDIGTYNPKYMEDMRYMFNKCQQSEEMRKNFFKETFLNYCQQMALSPHFNRISSIYSDLNKAFEGADVPADISWWSVNFGSEMPTRWPEFEEYTGQDVQTVTLQQQQTAVTQANTSQGAPDSPNAKKSSVCTTL</sequence>
<dbReference type="GO" id="GO:0005768">
    <property type="term" value="C:endosome"/>
    <property type="evidence" value="ECO:0007669"/>
    <property type="project" value="TreeGrafter"/>
</dbReference>
<dbReference type="OrthoDB" id="10255128at2759"/>
<keyword evidence="5" id="KW-0418">Kinase</keyword>
<dbReference type="PROSITE" id="PS51741">
    <property type="entry name" value="F_BAR"/>
    <property type="match status" value="1"/>
</dbReference>
<dbReference type="InterPro" id="IPR027267">
    <property type="entry name" value="AH/BAR_dom_sf"/>
</dbReference>
<keyword evidence="5" id="KW-0808">Transferase</keyword>
<dbReference type="InterPro" id="IPR031160">
    <property type="entry name" value="F_BAR_dom"/>
</dbReference>
<feature type="region of interest" description="Disordered" evidence="3">
    <location>
        <begin position="34"/>
        <end position="59"/>
    </location>
</feature>
<dbReference type="PANTHER" id="PTHR23065:SF11">
    <property type="entry name" value="SYNDAPIN, ISOFORM C"/>
    <property type="match status" value="1"/>
</dbReference>
<evidence type="ECO:0000256" key="3">
    <source>
        <dbReference type="SAM" id="MobiDB-lite"/>
    </source>
</evidence>